<evidence type="ECO:0000256" key="1">
    <source>
        <dbReference type="SAM" id="MobiDB-lite"/>
    </source>
</evidence>
<comment type="caution">
    <text evidence="2">The sequence shown here is derived from an EMBL/GenBank/DDBJ whole genome shotgun (WGS) entry which is preliminary data.</text>
</comment>
<proteinExistence type="predicted"/>
<dbReference type="VEuPathDB" id="FungiDB:VP01_1335g5"/>
<dbReference type="EMBL" id="LAVV01003732">
    <property type="protein sequence ID" value="KNZ61928.1"/>
    <property type="molecule type" value="Genomic_DNA"/>
</dbReference>
<dbReference type="Proteomes" id="UP000037035">
    <property type="component" value="Unassembled WGS sequence"/>
</dbReference>
<feature type="compositionally biased region" description="Basic and acidic residues" evidence="1">
    <location>
        <begin position="350"/>
        <end position="373"/>
    </location>
</feature>
<organism evidence="2 3">
    <name type="scientific">Puccinia sorghi</name>
    <dbReference type="NCBI Taxonomy" id="27349"/>
    <lineage>
        <taxon>Eukaryota</taxon>
        <taxon>Fungi</taxon>
        <taxon>Dikarya</taxon>
        <taxon>Basidiomycota</taxon>
        <taxon>Pucciniomycotina</taxon>
        <taxon>Pucciniomycetes</taxon>
        <taxon>Pucciniales</taxon>
        <taxon>Pucciniaceae</taxon>
        <taxon>Puccinia</taxon>
    </lineage>
</organism>
<keyword evidence="3" id="KW-1185">Reference proteome</keyword>
<evidence type="ECO:0000313" key="3">
    <source>
        <dbReference type="Proteomes" id="UP000037035"/>
    </source>
</evidence>
<sequence>MCYINILSTRQPRKSITPQKLNKPNSAAHELDNDLAQCLMNRLNATSPVPDAPYLLERRKLEGYFNVSLDAPSDSAGIRIQQRELTAISSNSKIDQDYIDYVHGTMRRWGIARFTMDWEKHYDDRYNQKWGLAFGRFGPLVQQEAAQLEMDELILMAIYWRHIKNQAKKTQRQTLKWVSILISFKLFNRSALMNLLLEICGCQLRGRARIRKQCCNLTRNLRLGPLRRPQNLSTGLNRRSQHVSALTLQKKMVYGVKATLRPRKRPDIVDKGARIPIGLPEDWYDASFLSNLSFADKKALEIQQPLFSMIGDFQYILPQSQENFHTHPSTPHIDTVLERENADQGAGDDSSDKCEFEGSKDPLVKLEEDKEML</sequence>
<evidence type="ECO:0000313" key="2">
    <source>
        <dbReference type="EMBL" id="KNZ61928.1"/>
    </source>
</evidence>
<protein>
    <submittedName>
        <fullName evidence="2">Uncharacterized protein</fullName>
    </submittedName>
</protein>
<reference evidence="2 3" key="1">
    <citation type="submission" date="2015-08" db="EMBL/GenBank/DDBJ databases">
        <title>Next Generation Sequencing and Analysis of the Genome of Puccinia sorghi L Schw, the Causal Agent of Maize Common Rust.</title>
        <authorList>
            <person name="Rochi L."/>
            <person name="Burguener G."/>
            <person name="Darino M."/>
            <person name="Turjanski A."/>
            <person name="Kreff E."/>
            <person name="Dieguez M.J."/>
            <person name="Sacco F."/>
        </authorList>
    </citation>
    <scope>NUCLEOTIDE SEQUENCE [LARGE SCALE GENOMIC DNA]</scope>
    <source>
        <strain evidence="2 3">RO10H11247</strain>
    </source>
</reference>
<gene>
    <name evidence="2" type="ORF">VP01_1335g5</name>
</gene>
<name>A0A0L6VME4_9BASI</name>
<dbReference type="AlphaFoldDB" id="A0A0L6VME4"/>
<accession>A0A0L6VME4</accession>
<dbReference type="OrthoDB" id="2507499at2759"/>
<feature type="region of interest" description="Disordered" evidence="1">
    <location>
        <begin position="338"/>
        <end position="373"/>
    </location>
</feature>